<dbReference type="InterPro" id="IPR036188">
    <property type="entry name" value="FAD/NAD-bd_sf"/>
</dbReference>
<dbReference type="SUPFAM" id="SSF51905">
    <property type="entry name" value="FAD/NAD(P)-binding domain"/>
    <property type="match status" value="1"/>
</dbReference>
<evidence type="ECO:0000256" key="3">
    <source>
        <dbReference type="ARBA" id="ARBA00023004"/>
    </source>
</evidence>
<proteinExistence type="predicted"/>
<dbReference type="InterPro" id="IPR036922">
    <property type="entry name" value="Rieske_2Fe-2S_sf"/>
</dbReference>
<evidence type="ECO:0000259" key="5">
    <source>
        <dbReference type="PROSITE" id="PS51296"/>
    </source>
</evidence>
<dbReference type="Proteomes" id="UP001501266">
    <property type="component" value="Unassembled WGS sequence"/>
</dbReference>
<protein>
    <submittedName>
        <fullName evidence="6">FAD-dependent oxidoreductase</fullName>
    </submittedName>
</protein>
<dbReference type="Gene3D" id="2.102.10.10">
    <property type="entry name" value="Rieske [2Fe-2S] iron-sulphur domain"/>
    <property type="match status" value="1"/>
</dbReference>
<keyword evidence="2" id="KW-0479">Metal-binding</keyword>
<dbReference type="PROSITE" id="PS51296">
    <property type="entry name" value="RIESKE"/>
    <property type="match status" value="1"/>
</dbReference>
<dbReference type="EMBL" id="BAAAKK010000005">
    <property type="protein sequence ID" value="GAA1425795.1"/>
    <property type="molecule type" value="Genomic_DNA"/>
</dbReference>
<sequence>MGDMSSLWHAAGPSIALDAPGERDGFDVAVVGAGVTGLTTAAMLASRGARVVVLEAREVGAAATGGSTAKLSLLQGDRLHRILGLARRDAARAYVEGSLEGMRQLRAMLTGTDALQSRTAVSYANGPEGAEALEHELVAAAQLGLPVERGGAESLPFETAGALQLADQAQLHPMAMLAELAAQLRSQGGTVVRASVEHVRVRGRRVEVETDAGSWSAGVVVLATGSPVPARGTSALLSAHRSYAAAYRTAGPLPEVMALSVDPPSVDAPSRSLRTASVGGEELLIAGGPGHAVGRHDDPRRLVAELDEWVRALWPDAERTHVWSAQDYRTPDRLPWIGARPGSRGRVLLATGFDKWGMSSGAMSAVAMVGRISGDEPDWARSLRRRGTTTVAVGRLGGMLAATSKADAVALARTLRPAPEPAEGEGALGRTGLRAVGTSTVDGTTRRVSARCPHAGFLVQWNAQERSWDCTAHGSRFAPDGTRLEGPTACPLKQLAAQG</sequence>
<accession>A0ABN1YZ76</accession>
<dbReference type="PANTHER" id="PTHR13847:SF274">
    <property type="entry name" value="RIESKE 2FE-2S IRON-SULFUR PROTEIN YHFW-RELATED"/>
    <property type="match status" value="1"/>
</dbReference>
<comment type="caution">
    <text evidence="6">The sequence shown here is derived from an EMBL/GenBank/DDBJ whole genome shotgun (WGS) entry which is preliminary data.</text>
</comment>
<keyword evidence="3" id="KW-0408">Iron</keyword>
<dbReference type="PANTHER" id="PTHR13847">
    <property type="entry name" value="SARCOSINE DEHYDROGENASE-RELATED"/>
    <property type="match status" value="1"/>
</dbReference>
<dbReference type="Pfam" id="PF01266">
    <property type="entry name" value="DAO"/>
    <property type="match status" value="1"/>
</dbReference>
<name>A0ABN1YZ76_9MICO</name>
<evidence type="ECO:0000313" key="6">
    <source>
        <dbReference type="EMBL" id="GAA1425795.1"/>
    </source>
</evidence>
<keyword evidence="1" id="KW-0001">2Fe-2S</keyword>
<keyword evidence="4" id="KW-0411">Iron-sulfur</keyword>
<feature type="domain" description="Rieske" evidence="5">
    <location>
        <begin position="415"/>
        <end position="499"/>
    </location>
</feature>
<organism evidence="6 7">
    <name type="scientific">Agrococcus citreus</name>
    <dbReference type="NCBI Taxonomy" id="84643"/>
    <lineage>
        <taxon>Bacteria</taxon>
        <taxon>Bacillati</taxon>
        <taxon>Actinomycetota</taxon>
        <taxon>Actinomycetes</taxon>
        <taxon>Micrococcales</taxon>
        <taxon>Microbacteriaceae</taxon>
        <taxon>Agrococcus</taxon>
    </lineage>
</organism>
<dbReference type="InterPro" id="IPR017941">
    <property type="entry name" value="Rieske_2Fe-2S"/>
</dbReference>
<dbReference type="Gene3D" id="3.50.50.60">
    <property type="entry name" value="FAD/NAD(P)-binding domain"/>
    <property type="match status" value="1"/>
</dbReference>
<dbReference type="InterPro" id="IPR006076">
    <property type="entry name" value="FAD-dep_OxRdtase"/>
</dbReference>
<evidence type="ECO:0000256" key="2">
    <source>
        <dbReference type="ARBA" id="ARBA00022723"/>
    </source>
</evidence>
<keyword evidence="7" id="KW-1185">Reference proteome</keyword>
<evidence type="ECO:0000313" key="7">
    <source>
        <dbReference type="Proteomes" id="UP001501266"/>
    </source>
</evidence>
<reference evidence="6 7" key="1">
    <citation type="journal article" date="2019" name="Int. J. Syst. Evol. Microbiol.">
        <title>The Global Catalogue of Microorganisms (GCM) 10K type strain sequencing project: providing services to taxonomists for standard genome sequencing and annotation.</title>
        <authorList>
            <consortium name="The Broad Institute Genomics Platform"/>
            <consortium name="The Broad Institute Genome Sequencing Center for Infectious Disease"/>
            <person name="Wu L."/>
            <person name="Ma J."/>
        </authorList>
    </citation>
    <scope>NUCLEOTIDE SEQUENCE [LARGE SCALE GENOMIC DNA]</scope>
    <source>
        <strain evidence="6 7">JCM 12398</strain>
    </source>
</reference>
<evidence type="ECO:0000256" key="4">
    <source>
        <dbReference type="ARBA" id="ARBA00023014"/>
    </source>
</evidence>
<dbReference type="Gene3D" id="3.30.9.10">
    <property type="entry name" value="D-Amino Acid Oxidase, subunit A, domain 2"/>
    <property type="match status" value="1"/>
</dbReference>
<evidence type="ECO:0000256" key="1">
    <source>
        <dbReference type="ARBA" id="ARBA00022714"/>
    </source>
</evidence>
<dbReference type="SUPFAM" id="SSF50022">
    <property type="entry name" value="ISP domain"/>
    <property type="match status" value="1"/>
</dbReference>
<gene>
    <name evidence="6" type="ORF">GCM10009640_25280</name>
</gene>